<organism evidence="2 3">
    <name type="scientific">Paracoccus albicereus</name>
    <dbReference type="NCBI Taxonomy" id="2922394"/>
    <lineage>
        <taxon>Bacteria</taxon>
        <taxon>Pseudomonadati</taxon>
        <taxon>Pseudomonadota</taxon>
        <taxon>Alphaproteobacteria</taxon>
        <taxon>Rhodobacterales</taxon>
        <taxon>Paracoccaceae</taxon>
        <taxon>Paracoccus</taxon>
    </lineage>
</organism>
<sequence length="557" mass="59990">MRPAFTSLRLAAATAVLLVGLTAPAAATDTLALEGTLSDDGRALDLSWPPARNAKATVMRRPFGSAGPESWRTIQPSELTGFSMRDDTLEPGQAYEYRIELIQPGREALPKIWSGSWVAGRDVPGQLREGMALLIVDETIADAIEDPLATFAKDLTGAGWAVVRHDVPRHDAEDAAQNLRQASDLRQWITDQYDAADGPRTAVILVGHVPIVLTGLQVPDGHDPHAVPSDLYYADPTGLWPTTQSPDGVPQLLPSQLPAPIPMQIGRIDFANLDPAFGDETTLLAAYLDRNHRWRHAQMGERRLAYGDDPNLRVEINALNNIVGKENVRTAGHDDSGDQPYLMGIDFGEWNGSTYAGLPPSHAIFAINFGSGKHRFDGGNNPMTALLAQPGDVLAVGWGGRPAWQLHGMALNESIGEAHLRTVNNGISAAGRVPPDYPAMGNYDWDRPPWVNLLGDPTLRPFPMAPVSDLSAMRQDAGVTLTWTEPEDAEGTMVLRAPDMGGPWQAMNGGNLVRGSFTDTDPHAGAVYLVRAAGLAQVHAGSVHRLAQGVFIEIPAR</sequence>
<protein>
    <recommendedName>
        <fullName evidence="4">Fibronectin type-III domain-containing protein</fullName>
    </recommendedName>
</protein>
<keyword evidence="3" id="KW-1185">Reference proteome</keyword>
<feature type="signal peptide" evidence="1">
    <location>
        <begin position="1"/>
        <end position="25"/>
    </location>
</feature>
<dbReference type="Proteomes" id="UP001203945">
    <property type="component" value="Unassembled WGS sequence"/>
</dbReference>
<dbReference type="EMBL" id="JAKZEU010000002">
    <property type="protein sequence ID" value="MCQ0970265.1"/>
    <property type="molecule type" value="Genomic_DNA"/>
</dbReference>
<gene>
    <name evidence="2" type="ORF">MLD63_07500</name>
</gene>
<evidence type="ECO:0000313" key="2">
    <source>
        <dbReference type="EMBL" id="MCQ0970265.1"/>
    </source>
</evidence>
<dbReference type="InterPro" id="IPR013783">
    <property type="entry name" value="Ig-like_fold"/>
</dbReference>
<proteinExistence type="predicted"/>
<dbReference type="RefSeq" id="WP_255329247.1">
    <property type="nucleotide sequence ID" value="NZ_JAKZEU010000002.1"/>
</dbReference>
<evidence type="ECO:0008006" key="4">
    <source>
        <dbReference type="Google" id="ProtNLM"/>
    </source>
</evidence>
<keyword evidence="1" id="KW-0732">Signal</keyword>
<evidence type="ECO:0000313" key="3">
    <source>
        <dbReference type="Proteomes" id="UP001203945"/>
    </source>
</evidence>
<evidence type="ECO:0000256" key="1">
    <source>
        <dbReference type="SAM" id="SignalP"/>
    </source>
</evidence>
<accession>A0ABT1MPP4</accession>
<name>A0ABT1MPP4_9RHOB</name>
<reference evidence="2 3" key="1">
    <citation type="submission" date="2022-03" db="EMBL/GenBank/DDBJ databases">
        <authorList>
            <person name="He Y."/>
        </authorList>
    </citation>
    <scope>NUCLEOTIDE SEQUENCE [LARGE SCALE GENOMIC DNA]</scope>
    <source>
        <strain evidence="2 3">TK19116</strain>
    </source>
</reference>
<feature type="chain" id="PRO_5047056348" description="Fibronectin type-III domain-containing protein" evidence="1">
    <location>
        <begin position="26"/>
        <end position="557"/>
    </location>
</feature>
<comment type="caution">
    <text evidence="2">The sequence shown here is derived from an EMBL/GenBank/DDBJ whole genome shotgun (WGS) entry which is preliminary data.</text>
</comment>
<dbReference type="Gene3D" id="2.60.40.10">
    <property type="entry name" value="Immunoglobulins"/>
    <property type="match status" value="1"/>
</dbReference>